<sequence length="54" mass="5763">PEPEQVVGEASEDSSWDPDIGDSSEVRKSSVEEILGDLSDSESEDKVLVNGSIN</sequence>
<feature type="non-terminal residue" evidence="2">
    <location>
        <position position="1"/>
    </location>
</feature>
<gene>
    <name evidence="2" type="ORF">L914_08857</name>
</gene>
<proteinExistence type="predicted"/>
<organism evidence="2">
    <name type="scientific">Phytophthora nicotianae</name>
    <name type="common">Potato buckeye rot agent</name>
    <name type="synonym">Phytophthora parasitica</name>
    <dbReference type="NCBI Taxonomy" id="4792"/>
    <lineage>
        <taxon>Eukaryota</taxon>
        <taxon>Sar</taxon>
        <taxon>Stramenopiles</taxon>
        <taxon>Oomycota</taxon>
        <taxon>Peronosporomycetes</taxon>
        <taxon>Peronosporales</taxon>
        <taxon>Peronosporaceae</taxon>
        <taxon>Phytophthora</taxon>
    </lineage>
</organism>
<accession>W2NC76</accession>
<protein>
    <submittedName>
        <fullName evidence="2">Uncharacterized protein</fullName>
    </submittedName>
</protein>
<evidence type="ECO:0000256" key="1">
    <source>
        <dbReference type="SAM" id="MobiDB-lite"/>
    </source>
</evidence>
<dbReference type="AlphaFoldDB" id="W2NC76"/>
<name>W2NC76_PHYNI</name>
<feature type="compositionally biased region" description="Acidic residues" evidence="1">
    <location>
        <begin position="10"/>
        <end position="22"/>
    </location>
</feature>
<dbReference type="Proteomes" id="UP000054532">
    <property type="component" value="Unassembled WGS sequence"/>
</dbReference>
<reference evidence="2" key="1">
    <citation type="submission" date="2013-11" db="EMBL/GenBank/DDBJ databases">
        <title>The Genome Sequence of Phytophthora parasitica IAC_01/95.</title>
        <authorList>
            <consortium name="The Broad Institute Genomics Platform"/>
            <person name="Russ C."/>
            <person name="Tyler B."/>
            <person name="Panabieres F."/>
            <person name="Shan W."/>
            <person name="Tripathy S."/>
            <person name="Grunwald N."/>
            <person name="Machado M."/>
            <person name="Johnson C.S."/>
            <person name="Arredondo F."/>
            <person name="Hong C."/>
            <person name="Coffey M."/>
            <person name="Young S.K."/>
            <person name="Zeng Q."/>
            <person name="Gargeya S."/>
            <person name="Fitzgerald M."/>
            <person name="Abouelleil A."/>
            <person name="Alvarado L."/>
            <person name="Chapman S.B."/>
            <person name="Gainer-Dewar J."/>
            <person name="Goldberg J."/>
            <person name="Griggs A."/>
            <person name="Gujja S."/>
            <person name="Hansen M."/>
            <person name="Howarth C."/>
            <person name="Imamovic A."/>
            <person name="Ireland A."/>
            <person name="Larimer J."/>
            <person name="McCowan C."/>
            <person name="Murphy C."/>
            <person name="Pearson M."/>
            <person name="Poon T.W."/>
            <person name="Priest M."/>
            <person name="Roberts A."/>
            <person name="Saif S."/>
            <person name="Shea T."/>
            <person name="Sykes S."/>
            <person name="Wortman J."/>
            <person name="Nusbaum C."/>
            <person name="Birren B."/>
        </authorList>
    </citation>
    <scope>NUCLEOTIDE SEQUENCE [LARGE SCALE GENOMIC DNA]</scope>
    <source>
        <strain evidence="2">IAC_01/95</strain>
    </source>
</reference>
<dbReference type="EMBL" id="KI692948">
    <property type="protein sequence ID" value="ETM46221.1"/>
    <property type="molecule type" value="Genomic_DNA"/>
</dbReference>
<evidence type="ECO:0000313" key="2">
    <source>
        <dbReference type="EMBL" id="ETM46221.1"/>
    </source>
</evidence>
<feature type="region of interest" description="Disordered" evidence="1">
    <location>
        <begin position="1"/>
        <end position="54"/>
    </location>
</feature>